<name>V5F078_KALBG</name>
<dbReference type="AlphaFoldDB" id="V5F078"/>
<dbReference type="Proteomes" id="UP000019377">
    <property type="component" value="Unassembled WGS sequence"/>
</dbReference>
<dbReference type="OrthoDB" id="2553711at2759"/>
<evidence type="ECO:0000313" key="3">
    <source>
        <dbReference type="Proteomes" id="UP000019377"/>
    </source>
</evidence>
<evidence type="ECO:0000313" key="2">
    <source>
        <dbReference type="EMBL" id="EST08584.1"/>
    </source>
</evidence>
<keyword evidence="3" id="KW-1185">Reference proteome</keyword>
<reference evidence="3" key="1">
    <citation type="journal article" date="2013" name="Genome Announc.">
        <title>Draft genome sequence of Pseudozyma brasiliensis sp. nov. strain GHG001, a high producer of endo-1,4-xylanase isolated from an insect pest of sugarcane.</title>
        <authorList>
            <person name="Oliveira J.V.D.C."/>
            <person name="dos Santos R.A.C."/>
            <person name="Borges T.A."/>
            <person name="Riano-Pachon D.M."/>
            <person name="Goldman G.H."/>
        </authorList>
    </citation>
    <scope>NUCLEOTIDE SEQUENCE [LARGE SCALE GENOMIC DNA]</scope>
    <source>
        <strain evidence="3">GHG001</strain>
    </source>
</reference>
<evidence type="ECO:0008006" key="4">
    <source>
        <dbReference type="Google" id="ProtNLM"/>
    </source>
</evidence>
<dbReference type="HOGENOM" id="CLU_1098892_0_0_1"/>
<accession>V5F078</accession>
<evidence type="ECO:0000256" key="1">
    <source>
        <dbReference type="SAM" id="MobiDB-lite"/>
    </source>
</evidence>
<feature type="region of interest" description="Disordered" evidence="1">
    <location>
        <begin position="102"/>
        <end position="138"/>
    </location>
</feature>
<protein>
    <recommendedName>
        <fullName evidence="4">Autophagy-related protein 16 domain-containing protein</fullName>
    </recommendedName>
</protein>
<proteinExistence type="predicted"/>
<gene>
    <name evidence="2" type="ORF">PSEUBRA_SCAF15g05631</name>
</gene>
<dbReference type="EMBL" id="KI545857">
    <property type="protein sequence ID" value="EST08584.1"/>
    <property type="molecule type" value="Genomic_DNA"/>
</dbReference>
<feature type="region of interest" description="Disordered" evidence="1">
    <location>
        <begin position="39"/>
        <end position="59"/>
    </location>
</feature>
<sequence>MSAKTRSRLKKALRESLNLEAHFASIRLGSNSNDDVLAEKLTADRSGRDEPKQKDEELLRAGSAKVDSNDMRKSISAMLLTEDDRYLDELVSAVARIGLEDLAPESSPSDGPADVEAEPASSAHPLEPAGAPSKSSAANSAVQAELSAALLELDTLRTQLQLSQTHTSSLEAQIAQHTASTARTARTQAILEADLAALKGEMAGVEWDKAKTDWARVRVEVLAELEDAKVQKDAMLVLGSQMGMWERMIRART</sequence>
<dbReference type="GeneID" id="27417506"/>
<organism evidence="2 3">
    <name type="scientific">Kalmanozyma brasiliensis (strain GHG001)</name>
    <name type="common">Yeast</name>
    <name type="synonym">Pseudozyma brasiliensis</name>
    <dbReference type="NCBI Taxonomy" id="1365824"/>
    <lineage>
        <taxon>Eukaryota</taxon>
        <taxon>Fungi</taxon>
        <taxon>Dikarya</taxon>
        <taxon>Basidiomycota</taxon>
        <taxon>Ustilaginomycotina</taxon>
        <taxon>Ustilaginomycetes</taxon>
        <taxon>Ustilaginales</taxon>
        <taxon>Ustilaginaceae</taxon>
        <taxon>Kalmanozyma</taxon>
    </lineage>
</organism>